<evidence type="ECO:0000313" key="1">
    <source>
        <dbReference type="EMBL" id="ACL59455.1"/>
    </source>
</evidence>
<accession>B8ID63</accession>
<dbReference type="KEGG" id="mno:Mnod_4588"/>
<name>B8ID63_METNO</name>
<sequence length="41" mass="4533">MRNGGFYNGMTMGACTRQGALDQIAMTQRRLEEVARAIGTR</sequence>
<organism evidence="1 2">
    <name type="scientific">Methylobacterium nodulans (strain LMG 21967 / CNCM I-2342 / ORS 2060)</name>
    <dbReference type="NCBI Taxonomy" id="460265"/>
    <lineage>
        <taxon>Bacteria</taxon>
        <taxon>Pseudomonadati</taxon>
        <taxon>Pseudomonadota</taxon>
        <taxon>Alphaproteobacteria</taxon>
        <taxon>Hyphomicrobiales</taxon>
        <taxon>Methylobacteriaceae</taxon>
        <taxon>Methylobacterium</taxon>
    </lineage>
</organism>
<reference evidence="1 2" key="1">
    <citation type="submission" date="2009-01" db="EMBL/GenBank/DDBJ databases">
        <title>Complete sequence of chromosome of Methylobacterium nodulans ORS 2060.</title>
        <authorList>
            <consortium name="US DOE Joint Genome Institute"/>
            <person name="Lucas S."/>
            <person name="Copeland A."/>
            <person name="Lapidus A."/>
            <person name="Glavina del Rio T."/>
            <person name="Dalin E."/>
            <person name="Tice H."/>
            <person name="Bruce D."/>
            <person name="Goodwin L."/>
            <person name="Pitluck S."/>
            <person name="Sims D."/>
            <person name="Brettin T."/>
            <person name="Detter J.C."/>
            <person name="Han C."/>
            <person name="Larimer F."/>
            <person name="Land M."/>
            <person name="Hauser L."/>
            <person name="Kyrpides N."/>
            <person name="Ivanova N."/>
            <person name="Marx C.J."/>
            <person name="Richardson P."/>
        </authorList>
    </citation>
    <scope>NUCLEOTIDE SEQUENCE [LARGE SCALE GENOMIC DNA]</scope>
    <source>
        <strain evidence="2">LMG 21967 / CNCM I-2342 / ORS 2060</strain>
    </source>
</reference>
<evidence type="ECO:0000313" key="2">
    <source>
        <dbReference type="Proteomes" id="UP000008207"/>
    </source>
</evidence>
<gene>
    <name evidence="1" type="ordered locus">Mnod_4588</name>
</gene>
<dbReference type="PROSITE" id="PS51257">
    <property type="entry name" value="PROKAR_LIPOPROTEIN"/>
    <property type="match status" value="1"/>
</dbReference>
<dbReference type="AlphaFoldDB" id="B8ID63"/>
<dbReference type="EMBL" id="CP001349">
    <property type="protein sequence ID" value="ACL59455.1"/>
    <property type="molecule type" value="Genomic_DNA"/>
</dbReference>
<dbReference type="HOGENOM" id="CLU_3272672_0_0_5"/>
<dbReference type="STRING" id="460265.Mnod_4588"/>
<protein>
    <submittedName>
        <fullName evidence="1">Uncharacterized protein</fullName>
    </submittedName>
</protein>
<dbReference type="Proteomes" id="UP000008207">
    <property type="component" value="Chromosome"/>
</dbReference>
<dbReference type="RefSeq" id="WP_015931093.1">
    <property type="nucleotide sequence ID" value="NC_011894.1"/>
</dbReference>
<keyword evidence="2" id="KW-1185">Reference proteome</keyword>
<proteinExistence type="predicted"/>